<organism evidence="3">
    <name type="scientific">hydrothermal vent metagenome</name>
    <dbReference type="NCBI Taxonomy" id="652676"/>
    <lineage>
        <taxon>unclassified sequences</taxon>
        <taxon>metagenomes</taxon>
        <taxon>ecological metagenomes</taxon>
    </lineage>
</organism>
<dbReference type="InterPro" id="IPR000073">
    <property type="entry name" value="AB_hydrolase_1"/>
</dbReference>
<dbReference type="Pfam" id="PF00561">
    <property type="entry name" value="Abhydrolase_1"/>
    <property type="match status" value="1"/>
</dbReference>
<dbReference type="AlphaFoldDB" id="A0A3B0S3L6"/>
<protein>
    <submittedName>
        <fullName evidence="3">Homoserine O-acetyltransferase</fullName>
        <ecNumber evidence="3">2.3.1.31</ecNumber>
    </submittedName>
</protein>
<name>A0A3B0S3L6_9ZZZZ</name>
<accession>A0A3B0S3L6</accession>
<sequence length="330" mass="36320">MQSKQKNPQQVVTTKRNKTREYTILLPPSFVLAAGEVLQQSYIKLRQYGDPANPAVIVSGGVSASRAVADSADETGWWRQIVAKNGAIDLNRFCVIGFDFLPNPQETARTISTHDQARALLCALDILKITNIHAFVGASYGGMVALAFASLAPKRISRLCVLSAADRAHPAATALRGVQRRIIAFAQDHDAAGEGVALARQLAMFSYRTPEEFAERFGARPEGMAGAPFDVCKYLIARGDAYEMSAARYLALSDSLDRHNIDASCIHTNSLLIAINSDFLVPLESMRRLYRILPQAKLIELTSLYGHDAFLKEQTSIGPQIKQFIERQIR</sequence>
<evidence type="ECO:0000256" key="1">
    <source>
        <dbReference type="ARBA" id="ARBA00022679"/>
    </source>
</evidence>
<dbReference type="GO" id="GO:0004414">
    <property type="term" value="F:homoserine O-acetyltransferase activity"/>
    <property type="evidence" value="ECO:0007669"/>
    <property type="project" value="UniProtKB-EC"/>
</dbReference>
<dbReference type="PANTHER" id="PTHR32268:SF11">
    <property type="entry name" value="HOMOSERINE O-ACETYLTRANSFERASE"/>
    <property type="match status" value="1"/>
</dbReference>
<dbReference type="PIRSF" id="PIRSF000443">
    <property type="entry name" value="Homoser_Ac_trans"/>
    <property type="match status" value="1"/>
</dbReference>
<feature type="domain" description="AB hydrolase-1" evidence="2">
    <location>
        <begin position="77"/>
        <end position="312"/>
    </location>
</feature>
<keyword evidence="3" id="KW-0012">Acyltransferase</keyword>
<dbReference type="EC" id="2.3.1.31" evidence="3"/>
<dbReference type="SUPFAM" id="SSF53474">
    <property type="entry name" value="alpha/beta-Hydrolases"/>
    <property type="match status" value="1"/>
</dbReference>
<dbReference type="InterPro" id="IPR008220">
    <property type="entry name" value="HAT_MetX-like"/>
</dbReference>
<dbReference type="Gene3D" id="3.40.50.1820">
    <property type="entry name" value="alpha/beta hydrolase"/>
    <property type="match status" value="1"/>
</dbReference>
<dbReference type="GO" id="GO:0009092">
    <property type="term" value="P:homoserine metabolic process"/>
    <property type="evidence" value="ECO:0007669"/>
    <property type="project" value="TreeGrafter"/>
</dbReference>
<gene>
    <name evidence="3" type="ORF">MNBD_ALPHA06-2007</name>
</gene>
<dbReference type="PANTHER" id="PTHR32268">
    <property type="entry name" value="HOMOSERINE O-ACETYLTRANSFERASE"/>
    <property type="match status" value="1"/>
</dbReference>
<dbReference type="GO" id="GO:0009086">
    <property type="term" value="P:methionine biosynthetic process"/>
    <property type="evidence" value="ECO:0007669"/>
    <property type="project" value="TreeGrafter"/>
</dbReference>
<evidence type="ECO:0000259" key="2">
    <source>
        <dbReference type="Pfam" id="PF00561"/>
    </source>
</evidence>
<dbReference type="NCBIfam" id="NF006449">
    <property type="entry name" value="PRK08775.1"/>
    <property type="match status" value="1"/>
</dbReference>
<dbReference type="InterPro" id="IPR029058">
    <property type="entry name" value="AB_hydrolase_fold"/>
</dbReference>
<dbReference type="EMBL" id="UOEE01000304">
    <property type="protein sequence ID" value="VAW00865.1"/>
    <property type="molecule type" value="Genomic_DNA"/>
</dbReference>
<evidence type="ECO:0000313" key="3">
    <source>
        <dbReference type="EMBL" id="VAW00865.1"/>
    </source>
</evidence>
<reference evidence="3" key="1">
    <citation type="submission" date="2018-06" db="EMBL/GenBank/DDBJ databases">
        <authorList>
            <person name="Zhirakovskaya E."/>
        </authorList>
    </citation>
    <scope>NUCLEOTIDE SEQUENCE</scope>
</reference>
<keyword evidence="1 3" id="KW-0808">Transferase</keyword>
<proteinExistence type="predicted"/>